<organism evidence="3 4">
    <name type="scientific">Sphagnum troendelagicum</name>
    <dbReference type="NCBI Taxonomy" id="128251"/>
    <lineage>
        <taxon>Eukaryota</taxon>
        <taxon>Viridiplantae</taxon>
        <taxon>Streptophyta</taxon>
        <taxon>Embryophyta</taxon>
        <taxon>Bryophyta</taxon>
        <taxon>Sphagnophytina</taxon>
        <taxon>Sphagnopsida</taxon>
        <taxon>Sphagnales</taxon>
        <taxon>Sphagnaceae</taxon>
        <taxon>Sphagnum</taxon>
    </lineage>
</organism>
<gene>
    <name evidence="3" type="ORF">CSSPTR1EN2_LOCUS6538</name>
</gene>
<dbReference type="EMBL" id="OZ019905">
    <property type="protein sequence ID" value="CAK9202700.1"/>
    <property type="molecule type" value="Genomic_DNA"/>
</dbReference>
<protein>
    <recommendedName>
        <fullName evidence="5">Bacterial Ig-like domain-containing protein</fullName>
    </recommendedName>
</protein>
<keyword evidence="2" id="KW-0812">Transmembrane</keyword>
<feature type="transmembrane region" description="Helical" evidence="2">
    <location>
        <begin position="628"/>
        <end position="648"/>
    </location>
</feature>
<evidence type="ECO:0000256" key="2">
    <source>
        <dbReference type="SAM" id="Phobius"/>
    </source>
</evidence>
<sequence>MGTYRVLEACWSTVVVYLLCAPIILVVQGAQRAALSIAFTETPPPITSRTSATFRFDILGANGSDPCGQLHCSIQCKLDQGHFQDCLSRQDSYVNLENGGHVFSVAVNLSSGASAISQFSWTVDTIPPTAFVEAGQAYTDAVNVTVNITFSKLCDQDGGFVCPNTSSCDLLVHGPGVVVPSTFEEIEHGLIYSVVVMLSTQVPSGKVTVVMARRPCADAAGNLFERTANSSFVIRFDRTAPSVNLWTAAPDYQVTINNQSRTIQATNRVADLIIFLDFSQPITTTASELQQMLDVSSGVNLTATGRKSLGNRRFGYTLGNTSNPAVVTVSLPGNRVQSVYGALIAETTNTTFLFDTERPQVLLSTTSPAKTKSHYIPVVIQFTEPVFLFNSSGVMILGGNLTSFKEVSETTYALEVYIVDNNLMTVVVPENQAMDIAGNSNLASPILQVRHYTVPAVSVVMYSLTTAGLLTTALASAALSVSSASLAAAGALSSRTFGSIGADPSRNLLGMASHLQVLALSDWLAVSLPTDYSETVRGLRWLIPHVKTPWQHSWTSKSDSVSGNNIVSNLPIVVQFFRRGGRRLLMQESVLTMEVSVEDKPAEEHFILSCRHQRGKVRKLWQDFERNMFWLAVVGGGLILLHILMLVFLRWRTKTSLRGALSVPRFELFVLVLALPAICQASAFTIRGGTEAGIGVGVLLLSIPASLLLSVSIFLTYGIFMGELVQYEEICNEIEVHKCHVPLTLLAGSGRPGKWFRKKGLASTFLPRYGSLFEDLKGPPKLVNLYEGNPVTSVPSLVDTEMDRAEKITTSSSNRRTDEITVSLAHKVVGGARSAYVLVDLARRILFGVLFGVYSGSRRSWRQVIVVLAVTVLQLLYLLVLKPFRKRGVQLAESISLLSQTGIFAAALVLIARDQPLEDHTKIGIIMLVLLLSSFLTQLANVWYALMKQLLHLSSSDEPSYIEGFKKFIDGFVLPFLPHDNWSRSFTPEAKPPPDANPVPCTTVPVEEQSNQDQGRQRSLEQGSLDSPIPMFSPEPSAFLQPRSIRPVNGNDDESMSPSGEIRGEGLQRSDKQSWNQWSKQRPSEGKRSKGSIKDGQTDELKLLRELARASFSRTRKDEELNNDQGTGGAGTGGAPSPMDLSSPIASPGQRERSFASQRRQITGDSCTDDSLSNATSDGEISHEMPSSVLETSYFGDATSSSRRSIRKSNRQQIDTHSKNLPLREAIPPNRPLDER</sequence>
<accession>A0ABP0TRF1</accession>
<feature type="region of interest" description="Disordered" evidence="1">
    <location>
        <begin position="985"/>
        <end position="1236"/>
    </location>
</feature>
<keyword evidence="4" id="KW-1185">Reference proteome</keyword>
<reference evidence="3" key="1">
    <citation type="submission" date="2024-02" db="EMBL/GenBank/DDBJ databases">
        <authorList>
            <consortium name="ELIXIR-Norway"/>
            <consortium name="Elixir Norway"/>
        </authorList>
    </citation>
    <scope>NUCLEOTIDE SEQUENCE</scope>
</reference>
<dbReference type="Proteomes" id="UP001497512">
    <property type="component" value="Chromosome 13"/>
</dbReference>
<evidence type="ECO:0008006" key="5">
    <source>
        <dbReference type="Google" id="ProtNLM"/>
    </source>
</evidence>
<evidence type="ECO:0000313" key="3">
    <source>
        <dbReference type="EMBL" id="CAK9202700.1"/>
    </source>
</evidence>
<feature type="transmembrane region" description="Helical" evidence="2">
    <location>
        <begin position="668"/>
        <end position="686"/>
    </location>
</feature>
<feature type="transmembrane region" description="Helical" evidence="2">
    <location>
        <begin position="692"/>
        <end position="720"/>
    </location>
</feature>
<feature type="compositionally biased region" description="Basic and acidic residues" evidence="1">
    <location>
        <begin position="1082"/>
        <end position="1108"/>
    </location>
</feature>
<feature type="transmembrane region" description="Helical" evidence="2">
    <location>
        <begin position="860"/>
        <end position="879"/>
    </location>
</feature>
<feature type="compositionally biased region" description="Basic and acidic residues" evidence="1">
    <location>
        <begin position="1062"/>
        <end position="1072"/>
    </location>
</feature>
<dbReference type="PANTHER" id="PTHR34677">
    <property type="match status" value="1"/>
</dbReference>
<evidence type="ECO:0000256" key="1">
    <source>
        <dbReference type="SAM" id="MobiDB-lite"/>
    </source>
</evidence>
<dbReference type="PANTHER" id="PTHR34677:SF3">
    <property type="entry name" value="BACTERIAL IG-LIKE DOMAIN-CONTAINING PROTEIN"/>
    <property type="match status" value="1"/>
</dbReference>
<evidence type="ECO:0000313" key="4">
    <source>
        <dbReference type="Proteomes" id="UP001497512"/>
    </source>
</evidence>
<name>A0ABP0TRF1_9BRYO</name>
<feature type="transmembrane region" description="Helical" evidence="2">
    <location>
        <begin position="923"/>
        <end position="946"/>
    </location>
</feature>
<feature type="compositionally biased region" description="Polar residues" evidence="1">
    <location>
        <begin position="1155"/>
        <end position="1179"/>
    </location>
</feature>
<keyword evidence="2" id="KW-1133">Transmembrane helix</keyword>
<proteinExistence type="predicted"/>
<keyword evidence="2" id="KW-0472">Membrane</keyword>
<feature type="transmembrane region" description="Helical" evidence="2">
    <location>
        <begin position="891"/>
        <end position="911"/>
    </location>
</feature>